<sequence length="130" mass="14520">MLSAPEPVIDHPRISQHTLSSPALDSGSTPHGHHPIQVSVQSWPIHQHSVLYHGRTDAFHQKPSSSPQNPPNQSCQDSPAIRQDPQDQAIALRYHLSTSLSRSIRVGIRTSRIRTRRTCIHRRGLNGRLA</sequence>
<feature type="compositionally biased region" description="Low complexity" evidence="1">
    <location>
        <begin position="61"/>
        <end position="79"/>
    </location>
</feature>
<gene>
    <name evidence="2" type="primary">A05g507850.1_BraROA</name>
    <name evidence="2" type="ORF">IGI04_019963</name>
</gene>
<name>A0ABQ7MHF1_BRACM</name>
<dbReference type="EMBL" id="JADBGQ010000005">
    <property type="protein sequence ID" value="KAG5398149.1"/>
    <property type="molecule type" value="Genomic_DNA"/>
</dbReference>
<evidence type="ECO:0000256" key="1">
    <source>
        <dbReference type="SAM" id="MobiDB-lite"/>
    </source>
</evidence>
<feature type="region of interest" description="Disordered" evidence="1">
    <location>
        <begin position="1"/>
        <end position="36"/>
    </location>
</feature>
<feature type="region of interest" description="Disordered" evidence="1">
    <location>
        <begin position="54"/>
        <end position="82"/>
    </location>
</feature>
<comment type="caution">
    <text evidence="2">The sequence shown here is derived from an EMBL/GenBank/DDBJ whole genome shotgun (WGS) entry which is preliminary data.</text>
</comment>
<accession>A0ABQ7MHF1</accession>
<dbReference type="Proteomes" id="UP000823674">
    <property type="component" value="Chromosome A05"/>
</dbReference>
<organism evidence="2 3">
    <name type="scientific">Brassica rapa subsp. trilocularis</name>
    <dbReference type="NCBI Taxonomy" id="1813537"/>
    <lineage>
        <taxon>Eukaryota</taxon>
        <taxon>Viridiplantae</taxon>
        <taxon>Streptophyta</taxon>
        <taxon>Embryophyta</taxon>
        <taxon>Tracheophyta</taxon>
        <taxon>Spermatophyta</taxon>
        <taxon>Magnoliopsida</taxon>
        <taxon>eudicotyledons</taxon>
        <taxon>Gunneridae</taxon>
        <taxon>Pentapetalae</taxon>
        <taxon>rosids</taxon>
        <taxon>malvids</taxon>
        <taxon>Brassicales</taxon>
        <taxon>Brassicaceae</taxon>
        <taxon>Brassiceae</taxon>
        <taxon>Brassica</taxon>
    </lineage>
</organism>
<protein>
    <submittedName>
        <fullName evidence="2">Uncharacterized protein</fullName>
    </submittedName>
</protein>
<keyword evidence="3" id="KW-1185">Reference proteome</keyword>
<evidence type="ECO:0000313" key="3">
    <source>
        <dbReference type="Proteomes" id="UP000823674"/>
    </source>
</evidence>
<evidence type="ECO:0000313" key="2">
    <source>
        <dbReference type="EMBL" id="KAG5398149.1"/>
    </source>
</evidence>
<feature type="compositionally biased region" description="Polar residues" evidence="1">
    <location>
        <begin position="15"/>
        <end position="29"/>
    </location>
</feature>
<reference evidence="2 3" key="1">
    <citation type="submission" date="2021-03" db="EMBL/GenBank/DDBJ databases">
        <authorList>
            <person name="King G.J."/>
            <person name="Bancroft I."/>
            <person name="Baten A."/>
            <person name="Bloomfield J."/>
            <person name="Borpatragohain P."/>
            <person name="He Z."/>
            <person name="Irish N."/>
            <person name="Irwin J."/>
            <person name="Liu K."/>
            <person name="Mauleon R.P."/>
            <person name="Moore J."/>
            <person name="Morris R."/>
            <person name="Ostergaard L."/>
            <person name="Wang B."/>
            <person name="Wells R."/>
        </authorList>
    </citation>
    <scope>NUCLEOTIDE SEQUENCE [LARGE SCALE GENOMIC DNA]</scope>
    <source>
        <strain evidence="2">R-o-18</strain>
        <tissue evidence="2">Leaf</tissue>
    </source>
</reference>
<proteinExistence type="predicted"/>